<reference evidence="5 6" key="1">
    <citation type="journal article" date="2018" name="Nat. Ecol. Evol.">
        <title>Genomic signatures of mitonuclear coevolution across populations of Tigriopus californicus.</title>
        <authorList>
            <person name="Barreto F.S."/>
            <person name="Watson E.T."/>
            <person name="Lima T.G."/>
            <person name="Willett C.S."/>
            <person name="Edmands S."/>
            <person name="Li W."/>
            <person name="Burton R.S."/>
        </authorList>
    </citation>
    <scope>NUCLEOTIDE SEQUENCE [LARGE SCALE GENOMIC DNA]</scope>
    <source>
        <strain evidence="5 6">San Diego</strain>
    </source>
</reference>
<feature type="domain" description="Apple" evidence="3">
    <location>
        <begin position="355"/>
        <end position="441"/>
    </location>
</feature>
<comment type="caution">
    <text evidence="5">The sequence shown here is derived from an EMBL/GenBank/DDBJ whole genome shotgun (WGS) entry which is preliminary data.</text>
</comment>
<keyword evidence="2" id="KW-0812">Transmembrane</keyword>
<dbReference type="Gene3D" id="3.50.4.10">
    <property type="entry name" value="Hepatocyte Growth Factor"/>
    <property type="match status" value="9"/>
</dbReference>
<protein>
    <recommendedName>
        <fullName evidence="7">ZP domain-containing protein</fullName>
    </recommendedName>
</protein>
<sequence length="1648" mass="184216">MPNPSTMRHKKRHRKSQSSIWHHLSPSWILFLTDRRTTAPSRSSSSTKSSLRHLGCHPVSVVSMLLAVFLCQVPAAQSECFGGVETYEKTAGTTVVCESTECNSRGLLTQPETSVTRDCIAICKQSSGCKSFTVDYLNSRCQSYDIDTNSRAGKQKLEKDSIVNFFEKTCLRGMRQNEFDKMCNSERGWAFERVVDGVLDGYDHKTIDGVDTRGECARLCLTENDFECRSAEYRLDAKICVLSREDRRTQPEAFRVTPGTDYIENQCAKELPDCSYTSAKQDVTVVAMDDILFSRTANDCQRFCDDARAFQCRSFAQKEDRCYLSGDDSITLDGVPQPVEIGAVYKEKICARSTCDGGIFTYEKTTGYFLRTAIQEPLTNDRAAPGITYNCSSLCSQVGSDCPAFAVDYSGQRCFKLDRNTQGRGDSLAPRDGSSYFEKICLRGEISQCRDKAWAFERVPDRMLQGFDDKDFPNVPTRRDCEELCLRERAFECKSAEYDTVALTCTLSRESRRSKPKAFRDARNMEYLENACMKSSDLDCPYQRTDNAYPRYLDAVINDVKDEVACEVQCTFYEKFVCRSFAFYSSAQQCFISGDDRASAAEEALQNRPGTDYFERNCDPAFRPIDTQDSASNNNKVDQVDFNAKRDPDLSTAESRILTERRCTFGHLTYEKTTGHELIRARPTRLFSDRDGGIIAQCVKRCEDDSRCLGFNMDYNRNECQALAKNSEDNLFNVRASSGVSYFEAVCLRGQDCGVLWTFERFIDMELRGQERRALRDVSKTDCEDACLSETSFSCKSANYNHLSRECVLNDETQFSRPNDYVVSQGVDYLENQCETAQAQSRCEYSIPILDQYLIYSDKVLDAFTDATCRQACTQEREFNCRSYSFLSESQPGTPQCLLSGDTQISAGRNAFQLENGAIYSEKDCLLGSSSFPASTSSASRPFRPGLQTRPQVVDYNYERGSKIQVTVAKDIGIIIQCLTQCNIQGRNCLSVTLLNERGGRQRCFEHDSSAFADQTDPTAETGITYFEKICVRRKCRKSWTYVRVPQFEYIGEANEELGGVNSLAECRNLCSETTLYECRAATYYIQSNCEYVDQPGTYLPFTDTYIPSVTDIEECRSQCSAQGQYNCRSFNFNAFRKECFLSGDDSISLPTGLQNDRDFTFSERAGCNSVRVECTPSDMLVRLALARDFNGRIYATGNPQACFELGNGQSDMTLRIPLGSQCGTVQQNRGRYVNHVVIQENPVIMQDTDKTVRVECAFTADDQTVSFKPTAGIDGRQDGGGGGISVTMRVVRKNGETANMVGLGEDLQLRIEIDQDSAFGLFARRLEARTDNGELMNLIDESGCPVNELIFPALELESESRALFADFKAFRFPSTPIVNFVATVQFCQEVCEPMECSGNLNSFGRRRRALNDTEDGDNSGTRSYYKTGDEVSVTTSTTLPYTTNEAVLANSLDIAQDPASRTSRSTNFGNEDHQRSGKLLPDHVDLGLRLTVGEEVLQKPSFPSSMGGGHFPETSPYTEPALNAYYPSLANAGGAAIGDPDLICSPPSSLIAVIVIILVLNVAMIAAFILFYRQKRKYWSKRVGASGMGPPPLPSRPSTSPPSTTIQSTSSSGVMFKNPYEQPQGVTRQRIAGLHSSMNSLPRDDQY</sequence>
<feature type="domain" description="Apple" evidence="3">
    <location>
        <begin position="449"/>
        <end position="532"/>
    </location>
</feature>
<dbReference type="PROSITE" id="PS51034">
    <property type="entry name" value="ZP_2"/>
    <property type="match status" value="1"/>
</dbReference>
<feature type="compositionally biased region" description="Low complexity" evidence="1">
    <location>
        <begin position="1597"/>
        <end position="1613"/>
    </location>
</feature>
<evidence type="ECO:0008006" key="7">
    <source>
        <dbReference type="Google" id="ProtNLM"/>
    </source>
</evidence>
<dbReference type="STRING" id="6832.A0A553NYQ5"/>
<dbReference type="SMART" id="SM00473">
    <property type="entry name" value="PAN_AP"/>
    <property type="match status" value="11"/>
</dbReference>
<feature type="domain" description="Apple" evidence="3">
    <location>
        <begin position="663"/>
        <end position="747"/>
    </location>
</feature>
<dbReference type="GO" id="GO:0009653">
    <property type="term" value="P:anatomical structure morphogenesis"/>
    <property type="evidence" value="ECO:0007669"/>
    <property type="project" value="TreeGrafter"/>
</dbReference>
<feature type="domain" description="Apple" evidence="3">
    <location>
        <begin position="274"/>
        <end position="350"/>
    </location>
</feature>
<dbReference type="Pfam" id="PF00024">
    <property type="entry name" value="PAN_1"/>
    <property type="match status" value="8"/>
</dbReference>
<evidence type="ECO:0000256" key="2">
    <source>
        <dbReference type="SAM" id="Phobius"/>
    </source>
</evidence>
<dbReference type="InterPro" id="IPR003609">
    <property type="entry name" value="Pan_app"/>
</dbReference>
<accession>A0A553NYQ5</accession>
<evidence type="ECO:0000259" key="3">
    <source>
        <dbReference type="PROSITE" id="PS50948"/>
    </source>
</evidence>
<dbReference type="CDD" id="cd01099">
    <property type="entry name" value="PAN_AP_HGF"/>
    <property type="match status" value="5"/>
</dbReference>
<name>A0A553NYQ5_TIGCA</name>
<feature type="domain" description="Apple" evidence="3">
    <location>
        <begin position="80"/>
        <end position="170"/>
    </location>
</feature>
<dbReference type="PANTHER" id="PTHR47327:SF9">
    <property type="entry name" value="NO MECHANORECEPTOR POTENTIAL A, ISOFORM A"/>
    <property type="match status" value="1"/>
</dbReference>
<dbReference type="InterPro" id="IPR001507">
    <property type="entry name" value="ZP_dom"/>
</dbReference>
<feature type="domain" description="Apple" evidence="3">
    <location>
        <begin position="1090"/>
        <end position="1168"/>
    </location>
</feature>
<dbReference type="PANTHER" id="PTHR47327">
    <property type="entry name" value="FI18240P1-RELATED"/>
    <property type="match status" value="1"/>
</dbReference>
<feature type="domain" description="ZP" evidence="4">
    <location>
        <begin position="1174"/>
        <end position="1404"/>
    </location>
</feature>
<feature type="transmembrane region" description="Helical" evidence="2">
    <location>
        <begin position="1551"/>
        <end position="1573"/>
    </location>
</feature>
<proteinExistence type="predicted"/>
<organism evidence="5 6">
    <name type="scientific">Tigriopus californicus</name>
    <name type="common">Marine copepod</name>
    <dbReference type="NCBI Taxonomy" id="6832"/>
    <lineage>
        <taxon>Eukaryota</taxon>
        <taxon>Metazoa</taxon>
        <taxon>Ecdysozoa</taxon>
        <taxon>Arthropoda</taxon>
        <taxon>Crustacea</taxon>
        <taxon>Multicrustacea</taxon>
        <taxon>Hexanauplia</taxon>
        <taxon>Copepoda</taxon>
        <taxon>Harpacticoida</taxon>
        <taxon>Harpacticidae</taxon>
        <taxon>Tigriopus</taxon>
    </lineage>
</organism>
<evidence type="ECO:0000256" key="1">
    <source>
        <dbReference type="SAM" id="MobiDB-lite"/>
    </source>
</evidence>
<feature type="domain" description="Apple" evidence="3">
    <location>
        <begin position="843"/>
        <end position="925"/>
    </location>
</feature>
<keyword evidence="6" id="KW-1185">Reference proteome</keyword>
<keyword evidence="2" id="KW-1133">Transmembrane helix</keyword>
<dbReference type="PROSITE" id="PS50948">
    <property type="entry name" value="PAN"/>
    <property type="match status" value="10"/>
</dbReference>
<gene>
    <name evidence="5" type="ORF">TCAL_02344</name>
</gene>
<dbReference type="EMBL" id="VCGU01000009">
    <property type="protein sequence ID" value="TRY70555.1"/>
    <property type="molecule type" value="Genomic_DNA"/>
</dbReference>
<dbReference type="SMART" id="SM00241">
    <property type="entry name" value="ZP"/>
    <property type="match status" value="1"/>
</dbReference>
<feature type="domain" description="Apple" evidence="3">
    <location>
        <begin position="753"/>
        <end position="834"/>
    </location>
</feature>
<feature type="domain" description="Apple" evidence="3">
    <location>
        <begin position="540"/>
        <end position="618"/>
    </location>
</feature>
<evidence type="ECO:0000313" key="6">
    <source>
        <dbReference type="Proteomes" id="UP000318571"/>
    </source>
</evidence>
<dbReference type="InterPro" id="IPR052774">
    <property type="entry name" value="Celegans_DevNeuronal_Protein"/>
</dbReference>
<dbReference type="OMA" id="CKESADD"/>
<keyword evidence="2" id="KW-0472">Membrane</keyword>
<dbReference type="Proteomes" id="UP000318571">
    <property type="component" value="Chromosome 9"/>
</dbReference>
<evidence type="ECO:0000313" key="5">
    <source>
        <dbReference type="EMBL" id="TRY70555.1"/>
    </source>
</evidence>
<evidence type="ECO:0000259" key="4">
    <source>
        <dbReference type="PROSITE" id="PS51034"/>
    </source>
</evidence>
<feature type="region of interest" description="Disordered" evidence="1">
    <location>
        <begin position="1587"/>
        <end position="1648"/>
    </location>
</feature>
<feature type="domain" description="Apple" evidence="3">
    <location>
        <begin position="183"/>
        <end position="267"/>
    </location>
</feature>
<dbReference type="SUPFAM" id="SSF57414">
    <property type="entry name" value="Hairpin loop containing domain-like"/>
    <property type="match status" value="9"/>
</dbReference>